<comment type="subcellular location">
    <subcellularLocation>
        <location evidence="1">Membrane</location>
        <topology evidence="1">Multi-pass membrane protein</topology>
    </subcellularLocation>
</comment>
<dbReference type="PROSITE" id="PS50850">
    <property type="entry name" value="MFS"/>
    <property type="match status" value="1"/>
</dbReference>
<feature type="transmembrane region" description="Helical" evidence="6">
    <location>
        <begin position="178"/>
        <end position="200"/>
    </location>
</feature>
<keyword evidence="2" id="KW-0813">Transport</keyword>
<dbReference type="GO" id="GO:0016020">
    <property type="term" value="C:membrane"/>
    <property type="evidence" value="ECO:0007669"/>
    <property type="project" value="UniProtKB-SubCell"/>
</dbReference>
<dbReference type="InterPro" id="IPR044770">
    <property type="entry name" value="MFS_spinster-like"/>
</dbReference>
<dbReference type="InterPro" id="IPR011701">
    <property type="entry name" value="MFS"/>
</dbReference>
<dbReference type="GO" id="GO:0022857">
    <property type="term" value="F:transmembrane transporter activity"/>
    <property type="evidence" value="ECO:0007669"/>
    <property type="project" value="InterPro"/>
</dbReference>
<evidence type="ECO:0000313" key="9">
    <source>
        <dbReference type="Proteomes" id="UP000321258"/>
    </source>
</evidence>
<keyword evidence="4 6" id="KW-1133">Transmembrane helix</keyword>
<dbReference type="Pfam" id="PF07690">
    <property type="entry name" value="MFS_1"/>
    <property type="match status" value="1"/>
</dbReference>
<dbReference type="Proteomes" id="UP000321258">
    <property type="component" value="Unassembled WGS sequence"/>
</dbReference>
<evidence type="ECO:0000256" key="5">
    <source>
        <dbReference type="ARBA" id="ARBA00023136"/>
    </source>
</evidence>
<feature type="transmembrane region" description="Helical" evidence="6">
    <location>
        <begin position="386"/>
        <end position="416"/>
    </location>
</feature>
<feature type="domain" description="Major facilitator superfamily (MFS) profile" evidence="7">
    <location>
        <begin position="13"/>
        <end position="420"/>
    </location>
</feature>
<protein>
    <submittedName>
        <fullName evidence="8">MFS transporter</fullName>
    </submittedName>
</protein>
<feature type="transmembrane region" description="Helical" evidence="6">
    <location>
        <begin position="79"/>
        <end position="104"/>
    </location>
</feature>
<feature type="transmembrane region" description="Helical" evidence="6">
    <location>
        <begin position="110"/>
        <end position="130"/>
    </location>
</feature>
<keyword evidence="5 6" id="KW-0472">Membrane</keyword>
<evidence type="ECO:0000256" key="2">
    <source>
        <dbReference type="ARBA" id="ARBA00022448"/>
    </source>
</evidence>
<accession>A0A512IPS3</accession>
<feature type="transmembrane region" description="Helical" evidence="6">
    <location>
        <begin position="360"/>
        <end position="380"/>
    </location>
</feature>
<evidence type="ECO:0000256" key="1">
    <source>
        <dbReference type="ARBA" id="ARBA00004141"/>
    </source>
</evidence>
<feature type="transmembrane region" description="Helical" evidence="6">
    <location>
        <begin position="50"/>
        <end position="72"/>
    </location>
</feature>
<feature type="transmembrane region" description="Helical" evidence="6">
    <location>
        <begin position="298"/>
        <end position="315"/>
    </location>
</feature>
<dbReference type="Gene3D" id="1.20.1250.20">
    <property type="entry name" value="MFS general substrate transporter like domains"/>
    <property type="match status" value="2"/>
</dbReference>
<proteinExistence type="predicted"/>
<evidence type="ECO:0000256" key="3">
    <source>
        <dbReference type="ARBA" id="ARBA00022692"/>
    </source>
</evidence>
<dbReference type="EMBL" id="BJZT01000020">
    <property type="protein sequence ID" value="GEO99638.1"/>
    <property type="molecule type" value="Genomic_DNA"/>
</dbReference>
<evidence type="ECO:0000259" key="7">
    <source>
        <dbReference type="PROSITE" id="PS50850"/>
    </source>
</evidence>
<feature type="transmembrane region" description="Helical" evidence="6">
    <location>
        <begin position="327"/>
        <end position="348"/>
    </location>
</feature>
<evidence type="ECO:0000256" key="6">
    <source>
        <dbReference type="SAM" id="Phobius"/>
    </source>
</evidence>
<reference evidence="8 9" key="1">
    <citation type="submission" date="2019-07" db="EMBL/GenBank/DDBJ databases">
        <title>Whole genome shotgun sequence of Methylobacterium haplocladii NBRC 107714.</title>
        <authorList>
            <person name="Hosoyama A."/>
            <person name="Uohara A."/>
            <person name="Ohji S."/>
            <person name="Ichikawa N."/>
        </authorList>
    </citation>
    <scope>NUCLEOTIDE SEQUENCE [LARGE SCALE GENOMIC DNA]</scope>
    <source>
        <strain evidence="8 9">NBRC 107714</strain>
    </source>
</reference>
<evidence type="ECO:0000256" key="4">
    <source>
        <dbReference type="ARBA" id="ARBA00022989"/>
    </source>
</evidence>
<keyword evidence="9" id="KW-1185">Reference proteome</keyword>
<dbReference type="PANTHER" id="PTHR23505">
    <property type="entry name" value="SPINSTER"/>
    <property type="match status" value="1"/>
</dbReference>
<dbReference type="PANTHER" id="PTHR23505:SF79">
    <property type="entry name" value="PROTEIN SPINSTER"/>
    <property type="match status" value="1"/>
</dbReference>
<dbReference type="InterPro" id="IPR020846">
    <property type="entry name" value="MFS_dom"/>
</dbReference>
<dbReference type="AlphaFoldDB" id="A0A512IPS3"/>
<feature type="transmembrane region" description="Helical" evidence="6">
    <location>
        <begin position="232"/>
        <end position="254"/>
    </location>
</feature>
<dbReference type="InterPro" id="IPR036259">
    <property type="entry name" value="MFS_trans_sf"/>
</dbReference>
<evidence type="ECO:0000313" key="8">
    <source>
        <dbReference type="EMBL" id="GEO99638.1"/>
    </source>
</evidence>
<keyword evidence="3 6" id="KW-0812">Transmembrane</keyword>
<dbReference type="SUPFAM" id="SSF103473">
    <property type="entry name" value="MFS general substrate transporter"/>
    <property type="match status" value="1"/>
</dbReference>
<feature type="transmembrane region" description="Helical" evidence="6">
    <location>
        <begin position="266"/>
        <end position="286"/>
    </location>
</feature>
<organism evidence="8 9">
    <name type="scientific">Methylobacterium haplocladii</name>
    <dbReference type="NCBI Taxonomy" id="1176176"/>
    <lineage>
        <taxon>Bacteria</taxon>
        <taxon>Pseudomonadati</taxon>
        <taxon>Pseudomonadota</taxon>
        <taxon>Alphaproteobacteria</taxon>
        <taxon>Hyphomicrobiales</taxon>
        <taxon>Methylobacteriaceae</taxon>
        <taxon>Methylobacterium</taxon>
    </lineage>
</organism>
<name>A0A512IPS3_9HYPH</name>
<sequence length="426" mass="43346">MSWASAGRTGWPLVALLAATQLMASSDRFLLTLVATPVKAALALSDTQLGLLQGAAFALPFALASPLFGYLVDRGQRRSLLLLGIVLSSLATLGFGLAGGFLGLLVSRSALGLGQACILPAALSLLAIRLERGQLGRGVSFITAGSSLGRSVALLAGGAVLAWLTVSGGISVPGLEPLAPWQMLFVVAIAPNLVLTGLILRIRETPARAKPVPRMKALGWVLRRWRAYLPHAAAATASVLMIQTLAAWAPTFYVRAFGFTPAESGLTLGLIALLAAPCGHLAGGALLDRMRRTGDAAAAPRLLALALALTVPATVTTSLSPDLHVSLAGYAALALLFGFASPLGLGGIQFLTPPSLRGGVNALFLAAVTLVATGTGPLIVGMLNDAVFGLGGVGLALLAVFSVTAVLGGGAAILAVRNWTPSVRQA</sequence>
<gene>
    <name evidence="8" type="ORF">MHA02_20260</name>
</gene>
<feature type="transmembrane region" description="Helical" evidence="6">
    <location>
        <begin position="151"/>
        <end position="172"/>
    </location>
</feature>
<comment type="caution">
    <text evidence="8">The sequence shown here is derived from an EMBL/GenBank/DDBJ whole genome shotgun (WGS) entry which is preliminary data.</text>
</comment>